<proteinExistence type="predicted"/>
<evidence type="ECO:0000313" key="2">
    <source>
        <dbReference type="Proteomes" id="UP001148203"/>
    </source>
</evidence>
<dbReference type="EMBL" id="JAMDGY010000020">
    <property type="protein sequence ID" value="MDD0990541.1"/>
    <property type="molecule type" value="Genomic_DNA"/>
</dbReference>
<dbReference type="Proteomes" id="UP001148203">
    <property type="component" value="Unassembled WGS sequence"/>
</dbReference>
<reference evidence="1 2" key="1">
    <citation type="submission" date="2022-05" db="EMBL/GenBank/DDBJ databases">
        <title>Novel Pseudomonas spp. Isolated from a Rainbow Trout Aquaculture Facility.</title>
        <authorList>
            <person name="Testerman T."/>
            <person name="Graf J."/>
        </authorList>
    </citation>
    <scope>NUCLEOTIDE SEQUENCE [LARGE SCALE GENOMIC DNA]</scope>
    <source>
        <strain evidence="1 2">ID681</strain>
    </source>
</reference>
<evidence type="ECO:0000313" key="1">
    <source>
        <dbReference type="EMBL" id="MDD0990541.1"/>
    </source>
</evidence>
<comment type="caution">
    <text evidence="1">The sequence shown here is derived from an EMBL/GenBank/DDBJ whole genome shotgun (WGS) entry which is preliminary data.</text>
</comment>
<protein>
    <submittedName>
        <fullName evidence="1">Uncharacterized protein</fullName>
    </submittedName>
</protein>
<name>A0ABT5NQW1_9PSED</name>
<keyword evidence="2" id="KW-1185">Reference proteome</keyword>
<gene>
    <name evidence="1" type="ORF">M5G11_08305</name>
</gene>
<accession>A0ABT5NQW1</accession>
<dbReference type="RefSeq" id="WP_273909004.1">
    <property type="nucleotide sequence ID" value="NZ_JAMDGX010000003.1"/>
</dbReference>
<organism evidence="1 2">
    <name type="scientific">Pseudomonas fontis</name>
    <dbReference type="NCBI Taxonomy" id="2942633"/>
    <lineage>
        <taxon>Bacteria</taxon>
        <taxon>Pseudomonadati</taxon>
        <taxon>Pseudomonadota</taxon>
        <taxon>Gammaproteobacteria</taxon>
        <taxon>Pseudomonadales</taxon>
        <taxon>Pseudomonadaceae</taxon>
        <taxon>Pseudomonas</taxon>
    </lineage>
</organism>
<sequence length="112" mass="12354">MDLETCIRQLADAGVGFTVKHVSPSGEVMAEIEAADVVRYCADPDAFWGARYGVTPRQYRLWHDSKYAVVCSGYTVRGEPCKAIVTGGSLVDSPYKWVALQGLYCHVHENGR</sequence>